<proteinExistence type="predicted"/>
<dbReference type="Proteomes" id="UP000053732">
    <property type="component" value="Unassembled WGS sequence"/>
</dbReference>
<gene>
    <name evidence="2" type="ORF">PCAMFM013_S083g000005</name>
</gene>
<protein>
    <submittedName>
        <fullName evidence="2">Str. FM013</fullName>
    </submittedName>
</protein>
<evidence type="ECO:0000313" key="2">
    <source>
        <dbReference type="EMBL" id="CRL31178.1"/>
    </source>
</evidence>
<feature type="transmembrane region" description="Helical" evidence="1">
    <location>
        <begin position="112"/>
        <end position="134"/>
    </location>
</feature>
<dbReference type="STRING" id="1429867.A0A0G4PY99"/>
<evidence type="ECO:0000256" key="1">
    <source>
        <dbReference type="SAM" id="Phobius"/>
    </source>
</evidence>
<dbReference type="AlphaFoldDB" id="A0A0G4PY99"/>
<organism evidence="2 3">
    <name type="scientific">Penicillium camemberti (strain FM 013)</name>
    <dbReference type="NCBI Taxonomy" id="1429867"/>
    <lineage>
        <taxon>Eukaryota</taxon>
        <taxon>Fungi</taxon>
        <taxon>Dikarya</taxon>
        <taxon>Ascomycota</taxon>
        <taxon>Pezizomycotina</taxon>
        <taxon>Eurotiomycetes</taxon>
        <taxon>Eurotiomycetidae</taxon>
        <taxon>Eurotiales</taxon>
        <taxon>Aspergillaceae</taxon>
        <taxon>Penicillium</taxon>
    </lineage>
</organism>
<keyword evidence="1" id="KW-1133">Transmembrane helix</keyword>
<dbReference type="EMBL" id="HG793214">
    <property type="protein sequence ID" value="CRL31178.1"/>
    <property type="molecule type" value="Genomic_DNA"/>
</dbReference>
<keyword evidence="3" id="KW-1185">Reference proteome</keyword>
<accession>A0A0G4PY99</accession>
<evidence type="ECO:0000313" key="3">
    <source>
        <dbReference type="Proteomes" id="UP000053732"/>
    </source>
</evidence>
<reference evidence="2 3" key="1">
    <citation type="journal article" date="2014" name="Nat. Commun.">
        <title>Multiple recent horizontal transfers of a large genomic region in cheese making fungi.</title>
        <authorList>
            <person name="Cheeseman K."/>
            <person name="Ropars J."/>
            <person name="Renault P."/>
            <person name="Dupont J."/>
            <person name="Gouzy J."/>
            <person name="Branca A."/>
            <person name="Abraham A.L."/>
            <person name="Ceppi M."/>
            <person name="Conseiller E."/>
            <person name="Debuchy R."/>
            <person name="Malagnac F."/>
            <person name="Goarin A."/>
            <person name="Silar P."/>
            <person name="Lacoste S."/>
            <person name="Sallet E."/>
            <person name="Bensimon A."/>
            <person name="Giraud T."/>
            <person name="Brygoo Y."/>
        </authorList>
    </citation>
    <scope>NUCLEOTIDE SEQUENCE [LARGE SCALE GENOMIC DNA]</scope>
    <source>
        <strain evidence="3">FM 013</strain>
    </source>
</reference>
<keyword evidence="1" id="KW-0472">Membrane</keyword>
<name>A0A0G4PY99_PENC3</name>
<keyword evidence="1" id="KW-0812">Transmembrane</keyword>
<sequence length="204" mass="23236">MRSQDATAVPSLHIAGHGLRLDGLAERLDELETIDPRPLPLWRTESFMEIEVGSDRETAREWAETARSISAIMVYSDALGREGHLGAAAVVLNNNLEVIESYQVQVGLMDRWLVHVAELISIFYAISIVFKISYQQLRTDHYRIETVTILCDSKSALKRRSRSASQRRESTKGGYLRKIDNTLPATYTKKLYRNLPRNRAYLLT</sequence>